<keyword evidence="2" id="KW-0479">Metal-binding</keyword>
<reference evidence="4 5" key="1">
    <citation type="submission" date="2017-11" db="EMBL/GenBank/DDBJ databases">
        <title>Evolution of Phototrophy in the Chloroflexi Phylum Driven by Horizontal Gene Transfer.</title>
        <authorList>
            <person name="Ward L.M."/>
            <person name="Hemp J."/>
            <person name="Shih P.M."/>
            <person name="Mcglynn S.E."/>
            <person name="Fischer W."/>
        </authorList>
    </citation>
    <scope>NUCLEOTIDE SEQUENCE [LARGE SCALE GENOMIC DNA]</scope>
    <source>
        <strain evidence="4">JP3_13</strain>
    </source>
</reference>
<evidence type="ECO:0000256" key="1">
    <source>
        <dbReference type="ARBA" id="ARBA00009308"/>
    </source>
</evidence>
<sequence length="136" mass="14964">MTFRLNHLAVVVEDISQALAFWRDALGLPLSKREHNAEEEVEIAFLPLESGEIELIAPTNSESGVAKYLAKRGAGLHHICLEVPDIAAAMQRLRDHGIELINDAPKVNADGVRYCFVHPKSALGVLVELYELPRSG</sequence>
<comment type="similarity">
    <text evidence="1">Belongs to the methylmalonyl-CoA epimerase family.</text>
</comment>
<dbReference type="GO" id="GO:0046491">
    <property type="term" value="P:L-methylmalonyl-CoA metabolic process"/>
    <property type="evidence" value="ECO:0007669"/>
    <property type="project" value="TreeGrafter"/>
</dbReference>
<dbReference type="InterPro" id="IPR051785">
    <property type="entry name" value="MMCE/EMCE_epimerase"/>
</dbReference>
<organism evidence="4 5">
    <name type="scientific">Candidatus Thermofonsia Clade 1 bacterium</name>
    <dbReference type="NCBI Taxonomy" id="2364210"/>
    <lineage>
        <taxon>Bacteria</taxon>
        <taxon>Bacillati</taxon>
        <taxon>Chloroflexota</taxon>
        <taxon>Candidatus Thermofontia</taxon>
        <taxon>Candidatus Thermofonsia Clade 1</taxon>
    </lineage>
</organism>
<dbReference type="EMBL" id="PGTM01000013">
    <property type="protein sequence ID" value="PJF37144.1"/>
    <property type="molecule type" value="Genomic_DNA"/>
</dbReference>
<feature type="domain" description="VOC" evidence="3">
    <location>
        <begin position="4"/>
        <end position="132"/>
    </location>
</feature>
<evidence type="ECO:0000313" key="5">
    <source>
        <dbReference type="Proteomes" id="UP000229681"/>
    </source>
</evidence>
<dbReference type="InterPro" id="IPR037523">
    <property type="entry name" value="VOC_core"/>
</dbReference>
<dbReference type="Proteomes" id="UP000229681">
    <property type="component" value="Unassembled WGS sequence"/>
</dbReference>
<dbReference type="SUPFAM" id="SSF54593">
    <property type="entry name" value="Glyoxalase/Bleomycin resistance protein/Dihydroxybiphenyl dioxygenase"/>
    <property type="match status" value="1"/>
</dbReference>
<evidence type="ECO:0000256" key="2">
    <source>
        <dbReference type="ARBA" id="ARBA00022723"/>
    </source>
</evidence>
<dbReference type="Gene3D" id="3.10.180.10">
    <property type="entry name" value="2,3-Dihydroxybiphenyl 1,2-Dioxygenase, domain 1"/>
    <property type="match status" value="1"/>
</dbReference>
<dbReference type="InterPro" id="IPR029068">
    <property type="entry name" value="Glyas_Bleomycin-R_OHBP_Dase"/>
</dbReference>
<gene>
    <name evidence="4" type="primary">mce</name>
    <name evidence="4" type="ORF">CUN49_01830</name>
</gene>
<dbReference type="PROSITE" id="PS51819">
    <property type="entry name" value="VOC"/>
    <property type="match status" value="1"/>
</dbReference>
<dbReference type="NCBIfam" id="TIGR03081">
    <property type="entry name" value="metmalonyl_epim"/>
    <property type="match status" value="1"/>
</dbReference>
<dbReference type="PANTHER" id="PTHR43048">
    <property type="entry name" value="METHYLMALONYL-COA EPIMERASE"/>
    <property type="match status" value="1"/>
</dbReference>
<comment type="caution">
    <text evidence="4">The sequence shown here is derived from an EMBL/GenBank/DDBJ whole genome shotgun (WGS) entry which is preliminary data.</text>
</comment>
<evidence type="ECO:0000259" key="3">
    <source>
        <dbReference type="PROSITE" id="PS51819"/>
    </source>
</evidence>
<protein>
    <submittedName>
        <fullName evidence="4">Methylmalonyl-CoA epimerase</fullName>
    </submittedName>
</protein>
<name>A0A2M8PHX4_9CHLR</name>
<dbReference type="GO" id="GO:0004493">
    <property type="term" value="F:methylmalonyl-CoA epimerase activity"/>
    <property type="evidence" value="ECO:0007669"/>
    <property type="project" value="TreeGrafter"/>
</dbReference>
<dbReference type="Pfam" id="PF13669">
    <property type="entry name" value="Glyoxalase_4"/>
    <property type="match status" value="1"/>
</dbReference>
<dbReference type="PANTHER" id="PTHR43048:SF3">
    <property type="entry name" value="METHYLMALONYL-COA EPIMERASE, MITOCHONDRIAL"/>
    <property type="match status" value="1"/>
</dbReference>
<dbReference type="AlphaFoldDB" id="A0A2M8PHX4"/>
<dbReference type="GO" id="GO:0046872">
    <property type="term" value="F:metal ion binding"/>
    <property type="evidence" value="ECO:0007669"/>
    <property type="project" value="UniProtKB-KW"/>
</dbReference>
<dbReference type="CDD" id="cd07249">
    <property type="entry name" value="MMCE"/>
    <property type="match status" value="1"/>
</dbReference>
<proteinExistence type="inferred from homology"/>
<accession>A0A2M8PHX4</accession>
<evidence type="ECO:0000313" key="4">
    <source>
        <dbReference type="EMBL" id="PJF37144.1"/>
    </source>
</evidence>
<dbReference type="InterPro" id="IPR017515">
    <property type="entry name" value="MeMalonyl-CoA_epimerase"/>
</dbReference>